<organism evidence="2 3">
    <name type="scientific">Amycolatopsis panacis</name>
    <dbReference type="NCBI Taxonomy" id="2340917"/>
    <lineage>
        <taxon>Bacteria</taxon>
        <taxon>Bacillati</taxon>
        <taxon>Actinomycetota</taxon>
        <taxon>Actinomycetes</taxon>
        <taxon>Pseudonocardiales</taxon>
        <taxon>Pseudonocardiaceae</taxon>
        <taxon>Amycolatopsis</taxon>
    </lineage>
</organism>
<reference evidence="2 3" key="1">
    <citation type="submission" date="2018-09" db="EMBL/GenBank/DDBJ databases">
        <title>YIM PH 21725 draft genome.</title>
        <authorList>
            <person name="Miao C."/>
        </authorList>
    </citation>
    <scope>NUCLEOTIDE SEQUENCE [LARGE SCALE GENOMIC DNA]</scope>
    <source>
        <strain evidence="3">YIM PH21725</strain>
    </source>
</reference>
<dbReference type="Proteomes" id="UP000285112">
    <property type="component" value="Unassembled WGS sequence"/>
</dbReference>
<comment type="caution">
    <text evidence="2">The sequence shown here is derived from an EMBL/GenBank/DDBJ whole genome shotgun (WGS) entry which is preliminary data.</text>
</comment>
<evidence type="ECO:0000313" key="3">
    <source>
        <dbReference type="Proteomes" id="UP000285112"/>
    </source>
</evidence>
<feature type="transmembrane region" description="Helical" evidence="1">
    <location>
        <begin position="60"/>
        <end position="80"/>
    </location>
</feature>
<protein>
    <submittedName>
        <fullName evidence="2">Uncharacterized protein</fullName>
    </submittedName>
</protein>
<keyword evidence="1" id="KW-0472">Membrane</keyword>
<keyword evidence="1" id="KW-0812">Transmembrane</keyword>
<gene>
    <name evidence="2" type="ORF">D5S19_13090</name>
</gene>
<proteinExistence type="predicted"/>
<sequence>MVQPNQPTPMSGEDAEQEVHRGIRTIRLAITGQAVLYLALAVLVGYLATRTDDGSVVWPLVIISVNTVLLITLVVCGVLLGRRERAIAMAIIWLECAFMAVLLIGTILSLTLSKGSGGAAGAPVGLILWGFLMQSVLKPWQKPEMRVAFGMRPIRPRQPKPRK</sequence>
<dbReference type="OrthoDB" id="3634739at2"/>
<feature type="transmembrane region" description="Helical" evidence="1">
    <location>
        <begin position="28"/>
        <end position="48"/>
    </location>
</feature>
<accession>A0A419I574</accession>
<evidence type="ECO:0000313" key="2">
    <source>
        <dbReference type="EMBL" id="RJQ85833.1"/>
    </source>
</evidence>
<dbReference type="AlphaFoldDB" id="A0A419I574"/>
<name>A0A419I574_9PSEU</name>
<evidence type="ECO:0000256" key="1">
    <source>
        <dbReference type="SAM" id="Phobius"/>
    </source>
</evidence>
<keyword evidence="3" id="KW-1185">Reference proteome</keyword>
<keyword evidence="1" id="KW-1133">Transmembrane helix</keyword>
<feature type="transmembrane region" description="Helical" evidence="1">
    <location>
        <begin position="92"/>
        <end position="112"/>
    </location>
</feature>
<dbReference type="RefSeq" id="WP_147397380.1">
    <property type="nucleotide sequence ID" value="NZ_QZFV01000076.1"/>
</dbReference>
<feature type="transmembrane region" description="Helical" evidence="1">
    <location>
        <begin position="118"/>
        <end position="137"/>
    </location>
</feature>
<dbReference type="EMBL" id="QZFV01000076">
    <property type="protein sequence ID" value="RJQ85833.1"/>
    <property type="molecule type" value="Genomic_DNA"/>
</dbReference>